<evidence type="ECO:0000313" key="2">
    <source>
        <dbReference type="Proteomes" id="UP000187203"/>
    </source>
</evidence>
<protein>
    <submittedName>
        <fullName evidence="1">Uncharacterized protein</fullName>
    </submittedName>
</protein>
<evidence type="ECO:0000313" key="1">
    <source>
        <dbReference type="EMBL" id="OMP14157.1"/>
    </source>
</evidence>
<dbReference type="AlphaFoldDB" id="A0A1R3L4B0"/>
<proteinExistence type="predicted"/>
<reference evidence="2" key="1">
    <citation type="submission" date="2013-09" db="EMBL/GenBank/DDBJ databases">
        <title>Corchorus olitorius genome sequencing.</title>
        <authorList>
            <person name="Alam M."/>
            <person name="Haque M.S."/>
            <person name="Islam M.S."/>
            <person name="Emdad E.M."/>
            <person name="Islam M.M."/>
            <person name="Ahmed B."/>
            <person name="Halim A."/>
            <person name="Hossen Q.M.M."/>
            <person name="Hossain M.Z."/>
            <person name="Ahmed R."/>
            <person name="Khan M.M."/>
            <person name="Islam R."/>
            <person name="Rashid M.M."/>
            <person name="Khan S.A."/>
            <person name="Rahman M.S."/>
            <person name="Alam M."/>
            <person name="Yahiya A.S."/>
            <person name="Khan M.S."/>
            <person name="Azam M.S."/>
            <person name="Haque T."/>
            <person name="Lashkar M.Z.H."/>
            <person name="Akhand A.I."/>
            <person name="Morshed G."/>
            <person name="Roy S."/>
            <person name="Uddin K.S."/>
            <person name="Rabeya T."/>
            <person name="Hossain A.S."/>
            <person name="Chowdhury A."/>
            <person name="Snigdha A.R."/>
            <person name="Mortoza M.S."/>
            <person name="Matin S.A."/>
            <person name="Hoque S.M.E."/>
            <person name="Islam M.K."/>
            <person name="Roy D.K."/>
            <person name="Haider R."/>
            <person name="Moosa M.M."/>
            <person name="Elias S.M."/>
            <person name="Hasan A.M."/>
            <person name="Jahan S."/>
            <person name="Shafiuddin M."/>
            <person name="Mahmood N."/>
            <person name="Shommy N.S."/>
        </authorList>
    </citation>
    <scope>NUCLEOTIDE SEQUENCE [LARGE SCALE GENOMIC DNA]</scope>
    <source>
        <strain evidence="2">cv. O-4</strain>
    </source>
</reference>
<dbReference type="Proteomes" id="UP000187203">
    <property type="component" value="Unassembled WGS sequence"/>
</dbReference>
<dbReference type="EMBL" id="AWUE01001723">
    <property type="protein sequence ID" value="OMP14157.1"/>
    <property type="molecule type" value="Genomic_DNA"/>
</dbReference>
<comment type="caution">
    <text evidence="1">The sequence shown here is derived from an EMBL/GenBank/DDBJ whole genome shotgun (WGS) entry which is preliminary data.</text>
</comment>
<gene>
    <name evidence="1" type="ORF">COLO4_00241</name>
</gene>
<keyword evidence="2" id="KW-1185">Reference proteome</keyword>
<name>A0A1R3L4B0_9ROSI</name>
<sequence length="31" mass="3444">MAPVLKFKNLDFKAPGTCKPINDLEVVVELN</sequence>
<organism evidence="1 2">
    <name type="scientific">Corchorus olitorius</name>
    <dbReference type="NCBI Taxonomy" id="93759"/>
    <lineage>
        <taxon>Eukaryota</taxon>
        <taxon>Viridiplantae</taxon>
        <taxon>Streptophyta</taxon>
        <taxon>Embryophyta</taxon>
        <taxon>Tracheophyta</taxon>
        <taxon>Spermatophyta</taxon>
        <taxon>Magnoliopsida</taxon>
        <taxon>eudicotyledons</taxon>
        <taxon>Gunneridae</taxon>
        <taxon>Pentapetalae</taxon>
        <taxon>rosids</taxon>
        <taxon>malvids</taxon>
        <taxon>Malvales</taxon>
        <taxon>Malvaceae</taxon>
        <taxon>Grewioideae</taxon>
        <taxon>Apeibeae</taxon>
        <taxon>Corchorus</taxon>
    </lineage>
</organism>
<accession>A0A1R3L4B0</accession>